<organism evidence="3 4">
    <name type="scientific">Paracoccus sphaerophysae</name>
    <dbReference type="NCBI Taxonomy" id="690417"/>
    <lineage>
        <taxon>Bacteria</taxon>
        <taxon>Pseudomonadati</taxon>
        <taxon>Pseudomonadota</taxon>
        <taxon>Alphaproteobacteria</taxon>
        <taxon>Rhodobacterales</taxon>
        <taxon>Paracoccaceae</taxon>
        <taxon>Paracoccus</taxon>
    </lineage>
</organism>
<dbReference type="AlphaFoldDB" id="A0A099F271"/>
<evidence type="ECO:0000259" key="2">
    <source>
        <dbReference type="Pfam" id="PF07486"/>
    </source>
</evidence>
<dbReference type="Gene3D" id="1.10.10.2520">
    <property type="entry name" value="Cell wall hydrolase SleB, domain 1"/>
    <property type="match status" value="1"/>
</dbReference>
<feature type="domain" description="Cell wall hydrolase SleB" evidence="2">
    <location>
        <begin position="69"/>
        <end position="170"/>
    </location>
</feature>
<dbReference type="RefSeq" id="WP_036720692.1">
    <property type="nucleotide sequence ID" value="NZ_JRKS01000043.1"/>
</dbReference>
<keyword evidence="4" id="KW-1185">Reference proteome</keyword>
<reference evidence="3 4" key="1">
    <citation type="submission" date="2014-09" db="EMBL/GenBank/DDBJ databases">
        <authorList>
            <person name="McGinnis J.M."/>
            <person name="Wolfgang W.J."/>
        </authorList>
    </citation>
    <scope>NUCLEOTIDE SEQUENCE [LARGE SCALE GENOMIC DNA]</scope>
    <source>
        <strain evidence="3 4">HAMBI 3106</strain>
    </source>
</reference>
<gene>
    <name evidence="3" type="ORF">IC63_12250</name>
</gene>
<dbReference type="OrthoDB" id="9785345at2"/>
<proteinExistence type="predicted"/>
<keyword evidence="1" id="KW-0732">Signal</keyword>
<name>A0A099F271_9RHOB</name>
<dbReference type="Pfam" id="PF07486">
    <property type="entry name" value="Hydrolase_2"/>
    <property type="match status" value="1"/>
</dbReference>
<comment type="caution">
    <text evidence="3">The sequence shown here is derived from an EMBL/GenBank/DDBJ whole genome shotgun (WGS) entry which is preliminary data.</text>
</comment>
<sequence>MTKLLKRLAHISVCVALALPVVPSLANAETARTVSTGGPERLYQARTGRTSSGSALKCLTEALYFEARGESVKGQRAVAEVIMNRVDHPAFPKSVCSVVNQRGQFSYKGGSLRMRDRAAANRALRIAEEVLAGAPRSLTNGATYFHTTGVRPSWSKRFTRTTRIGSHIFYRRGGSQRVASN</sequence>
<evidence type="ECO:0000256" key="1">
    <source>
        <dbReference type="SAM" id="SignalP"/>
    </source>
</evidence>
<protein>
    <submittedName>
        <fullName evidence="3">Cell wall hydrolase</fullName>
    </submittedName>
</protein>
<accession>A0A099F271</accession>
<feature type="chain" id="PRO_5001954669" evidence="1">
    <location>
        <begin position="29"/>
        <end position="181"/>
    </location>
</feature>
<dbReference type="Proteomes" id="UP000029917">
    <property type="component" value="Unassembled WGS sequence"/>
</dbReference>
<dbReference type="GO" id="GO:0016787">
    <property type="term" value="F:hydrolase activity"/>
    <property type="evidence" value="ECO:0007669"/>
    <property type="project" value="UniProtKB-KW"/>
</dbReference>
<dbReference type="STRING" id="690417.IC63_12250"/>
<keyword evidence="3" id="KW-0378">Hydrolase</keyword>
<evidence type="ECO:0000313" key="4">
    <source>
        <dbReference type="Proteomes" id="UP000029917"/>
    </source>
</evidence>
<dbReference type="InterPro" id="IPR042047">
    <property type="entry name" value="SleB_dom1"/>
</dbReference>
<dbReference type="InterPro" id="IPR011105">
    <property type="entry name" value="Cell_wall_hydrolase_SleB"/>
</dbReference>
<evidence type="ECO:0000313" key="3">
    <source>
        <dbReference type="EMBL" id="KGJ04277.1"/>
    </source>
</evidence>
<reference evidence="3 4" key="2">
    <citation type="submission" date="2014-10" db="EMBL/GenBank/DDBJ databases">
        <title>Paracoccus sanguinis sp. nov., isolated from clinical specimens of New York State patients.</title>
        <authorList>
            <person name="Mingle L.A."/>
            <person name="Cole J.A."/>
            <person name="Lapierre P."/>
            <person name="Musser K.A."/>
        </authorList>
    </citation>
    <scope>NUCLEOTIDE SEQUENCE [LARGE SCALE GENOMIC DNA]</scope>
    <source>
        <strain evidence="3 4">HAMBI 3106</strain>
    </source>
</reference>
<feature type="signal peptide" evidence="1">
    <location>
        <begin position="1"/>
        <end position="28"/>
    </location>
</feature>
<dbReference type="EMBL" id="JRKS01000043">
    <property type="protein sequence ID" value="KGJ04277.1"/>
    <property type="molecule type" value="Genomic_DNA"/>
</dbReference>